<reference evidence="1" key="1">
    <citation type="submission" date="2021-06" db="EMBL/GenBank/DDBJ databases">
        <authorList>
            <person name="Huq M.A."/>
        </authorList>
    </citation>
    <scope>NUCLEOTIDE SEQUENCE</scope>
    <source>
        <strain evidence="1">MAH-26</strain>
    </source>
</reference>
<gene>
    <name evidence="1" type="ORF">KTO63_17265</name>
</gene>
<evidence type="ECO:0000313" key="2">
    <source>
        <dbReference type="Proteomes" id="UP000812270"/>
    </source>
</evidence>
<dbReference type="AlphaFoldDB" id="A0A9E2W3T7"/>
<protein>
    <submittedName>
        <fullName evidence="1">Uncharacterized protein</fullName>
    </submittedName>
</protein>
<sequence>MEKIFIIVIGVILASCKNISGNRNPKDECKSIECLDIRYNLDSFQINQLIAKKKTLLLFTAWNMKSTTILDSPLINNSEIFEALSEYTIVVQYVDDKSRVHGDSFHTMGDINLQYEIASFNSATQPLYIIYINGLPRCESGYLGKKKEDVLRFFNGCSSASPIVDFGNRH</sequence>
<evidence type="ECO:0000313" key="1">
    <source>
        <dbReference type="EMBL" id="MBV4358920.1"/>
    </source>
</evidence>
<keyword evidence="2" id="KW-1185">Reference proteome</keyword>
<proteinExistence type="predicted"/>
<dbReference type="PROSITE" id="PS51257">
    <property type="entry name" value="PROKAR_LIPOPROTEIN"/>
    <property type="match status" value="1"/>
</dbReference>
<accession>A0A9E2W3T7</accession>
<dbReference type="EMBL" id="JAHSPG010000013">
    <property type="protein sequence ID" value="MBV4358920.1"/>
    <property type="molecule type" value="Genomic_DNA"/>
</dbReference>
<dbReference type="Proteomes" id="UP000812270">
    <property type="component" value="Unassembled WGS sequence"/>
</dbReference>
<organism evidence="1 2">
    <name type="scientific">Pinibacter aurantiacus</name>
    <dbReference type="NCBI Taxonomy" id="2851599"/>
    <lineage>
        <taxon>Bacteria</taxon>
        <taxon>Pseudomonadati</taxon>
        <taxon>Bacteroidota</taxon>
        <taxon>Chitinophagia</taxon>
        <taxon>Chitinophagales</taxon>
        <taxon>Chitinophagaceae</taxon>
        <taxon>Pinibacter</taxon>
    </lineage>
</organism>
<name>A0A9E2W3T7_9BACT</name>
<comment type="caution">
    <text evidence="1">The sequence shown here is derived from an EMBL/GenBank/DDBJ whole genome shotgun (WGS) entry which is preliminary data.</text>
</comment>
<dbReference type="RefSeq" id="WP_217792668.1">
    <property type="nucleotide sequence ID" value="NZ_JAHSPG010000013.1"/>
</dbReference>